<dbReference type="GO" id="GO:0019005">
    <property type="term" value="C:SCF ubiquitin ligase complex"/>
    <property type="evidence" value="ECO:0007669"/>
    <property type="project" value="TreeGrafter"/>
</dbReference>
<dbReference type="InterPro" id="IPR036322">
    <property type="entry name" value="WD40_repeat_dom_sf"/>
</dbReference>
<dbReference type="SMART" id="SM00320">
    <property type="entry name" value="WD40"/>
    <property type="match status" value="3"/>
</dbReference>
<evidence type="ECO:0000259" key="2">
    <source>
        <dbReference type="PROSITE" id="PS50181"/>
    </source>
</evidence>
<protein>
    <recommendedName>
        <fullName evidence="2">F-box domain-containing protein</fullName>
    </recommendedName>
</protein>
<dbReference type="InterPro" id="IPR015943">
    <property type="entry name" value="WD40/YVTN_repeat-like_dom_sf"/>
</dbReference>
<evidence type="ECO:0000313" key="3">
    <source>
        <dbReference type="EMBL" id="KAG2225862.1"/>
    </source>
</evidence>
<dbReference type="InterPro" id="IPR036047">
    <property type="entry name" value="F-box-like_dom_sf"/>
</dbReference>
<dbReference type="SUPFAM" id="SSF50978">
    <property type="entry name" value="WD40 repeat-like"/>
    <property type="match status" value="1"/>
</dbReference>
<dbReference type="InterPro" id="IPR001680">
    <property type="entry name" value="WD40_rpt"/>
</dbReference>
<reference evidence="3 4" key="1">
    <citation type="submission" date="2020-12" db="EMBL/GenBank/DDBJ databases">
        <title>Metabolic potential, ecology and presence of endohyphal bacteria is reflected in genomic diversity of Mucoromycotina.</title>
        <authorList>
            <person name="Muszewska A."/>
            <person name="Okrasinska A."/>
            <person name="Steczkiewicz K."/>
            <person name="Drgas O."/>
            <person name="Orlowska M."/>
            <person name="Perlinska-Lenart U."/>
            <person name="Aleksandrzak-Piekarczyk T."/>
            <person name="Szatraj K."/>
            <person name="Zielenkiewicz U."/>
            <person name="Pilsyk S."/>
            <person name="Malc E."/>
            <person name="Mieczkowski P."/>
            <person name="Kruszewska J.S."/>
            <person name="Biernat P."/>
            <person name="Pawlowska J."/>
        </authorList>
    </citation>
    <scope>NUCLEOTIDE SEQUENCE [LARGE SCALE GENOMIC DNA]</scope>
    <source>
        <strain evidence="3 4">CBS 142.35</strain>
    </source>
</reference>
<dbReference type="AlphaFoldDB" id="A0A8H7VNV5"/>
<dbReference type="Proteomes" id="UP000646827">
    <property type="component" value="Unassembled WGS sequence"/>
</dbReference>
<proteinExistence type="predicted"/>
<dbReference type="OrthoDB" id="3219396at2759"/>
<comment type="caution">
    <text evidence="3">The sequence shown here is derived from an EMBL/GenBank/DDBJ whole genome shotgun (WGS) entry which is preliminary data.</text>
</comment>
<dbReference type="SMART" id="SM00256">
    <property type="entry name" value="FBOX"/>
    <property type="match status" value="1"/>
</dbReference>
<dbReference type="Gene3D" id="2.130.10.10">
    <property type="entry name" value="YVTN repeat-like/Quinoprotein amine dehydrogenase"/>
    <property type="match status" value="1"/>
</dbReference>
<feature type="domain" description="F-box" evidence="2">
    <location>
        <begin position="30"/>
        <end position="76"/>
    </location>
</feature>
<dbReference type="Pfam" id="PF25499">
    <property type="entry name" value="Beta-prop_pof12"/>
    <property type="match status" value="1"/>
</dbReference>
<dbReference type="PANTHER" id="PTHR46731">
    <property type="entry name" value="F-BOX ONLY PROTEIN 15"/>
    <property type="match status" value="1"/>
</dbReference>
<evidence type="ECO:0000313" key="4">
    <source>
        <dbReference type="Proteomes" id="UP000646827"/>
    </source>
</evidence>
<feature type="region of interest" description="Disordered" evidence="1">
    <location>
        <begin position="1"/>
        <end position="26"/>
    </location>
</feature>
<name>A0A8H7VNV5_9FUNG</name>
<accession>A0A8H7VNV5</accession>
<organism evidence="3 4">
    <name type="scientific">Circinella minor</name>
    <dbReference type="NCBI Taxonomy" id="1195481"/>
    <lineage>
        <taxon>Eukaryota</taxon>
        <taxon>Fungi</taxon>
        <taxon>Fungi incertae sedis</taxon>
        <taxon>Mucoromycota</taxon>
        <taxon>Mucoromycotina</taxon>
        <taxon>Mucoromycetes</taxon>
        <taxon>Mucorales</taxon>
        <taxon>Lichtheimiaceae</taxon>
        <taxon>Circinella</taxon>
    </lineage>
</organism>
<keyword evidence="4" id="KW-1185">Reference proteome</keyword>
<evidence type="ECO:0000256" key="1">
    <source>
        <dbReference type="SAM" id="MobiDB-lite"/>
    </source>
</evidence>
<dbReference type="Gene3D" id="1.20.1280.50">
    <property type="match status" value="1"/>
</dbReference>
<dbReference type="SUPFAM" id="SSF81383">
    <property type="entry name" value="F-box domain"/>
    <property type="match status" value="1"/>
</dbReference>
<dbReference type="EMBL" id="JAEPRB010000023">
    <property type="protein sequence ID" value="KAG2225862.1"/>
    <property type="molecule type" value="Genomic_DNA"/>
</dbReference>
<dbReference type="Pfam" id="PF12937">
    <property type="entry name" value="F-box-like"/>
    <property type="match status" value="1"/>
</dbReference>
<dbReference type="InterPro" id="IPR001810">
    <property type="entry name" value="F-box_dom"/>
</dbReference>
<dbReference type="PANTHER" id="PTHR46731:SF1">
    <property type="entry name" value="F-BOX ONLY PROTEIN 15"/>
    <property type="match status" value="1"/>
</dbReference>
<gene>
    <name evidence="3" type="ORF">INT45_007106</name>
</gene>
<sequence>MTDLLSRKRKCPSNNPLTRTKRSHNDKRSDFTQALLSNELVLHIFSYLSAKELTQCAKVNSSWYRLANDDLLWKLLFLRRFHNPLLVDLKEHPKLLKRWQERATHRDSYNSSNNNKRKRSEWKIIYKTNHNWRSGNCRMTYVDVDEEDKKLAPPDNNNNYNPTSSYVQFAHDILYIASTTVPLIEVWKVKNSGQPIMLRQLETATLNINQITSLKLDLASSPNIHRLVAGYTGGGFSVWEITFDNNSSSTTSDDIDYSSSTTCSATEVVIYIPKVRRRDHIISIGISYPMLLTCSSDMRLTAFCIDSSLDQRQAARFVYELKSHIRWDPMSVEIDRCNDENNRWRAMVCFGMPVGLNAYTVGIQEIILSKDTLISSRHCTALNQEDLFFTSSPFNHSTTPISEYSQQPITAVSYSEPYLITAHANNTIKQYYVQFSNNNKLEIIFAQTLYGHTSKVSALALDASIGRLVSGDKFGIKLWDVPCSGKRNNNSNNSIFMHDEPNNHSDDHATYYQRRHIAGTEYIVSIDGTAVGHDTLPFRDMEWLQFDTDKIVAVVRDERKKDSKREKFSVRIWSFSEGAI</sequence>
<dbReference type="PROSITE" id="PS50181">
    <property type="entry name" value="FBOX"/>
    <property type="match status" value="1"/>
</dbReference>